<evidence type="ECO:0000256" key="1">
    <source>
        <dbReference type="ARBA" id="ARBA00010837"/>
    </source>
</evidence>
<name>A0A434AWX0_9BACT</name>
<dbReference type="AlphaFoldDB" id="A0A434AWX0"/>
<dbReference type="CDD" id="cd14745">
    <property type="entry name" value="GH66"/>
    <property type="match status" value="1"/>
</dbReference>
<comment type="similarity">
    <text evidence="1">Belongs to the glycosyl hydrolase 66 family.</text>
</comment>
<dbReference type="PROSITE" id="PS51257">
    <property type="entry name" value="PROKAR_LIPOPROTEIN"/>
    <property type="match status" value="1"/>
</dbReference>
<dbReference type="Gene3D" id="3.20.20.80">
    <property type="entry name" value="Glycosidases"/>
    <property type="match status" value="1"/>
</dbReference>
<organism evidence="3 4">
    <name type="scientific">Ancylomarina longa</name>
    <dbReference type="NCBI Taxonomy" id="2487017"/>
    <lineage>
        <taxon>Bacteria</taxon>
        <taxon>Pseudomonadati</taxon>
        <taxon>Bacteroidota</taxon>
        <taxon>Bacteroidia</taxon>
        <taxon>Marinilabiliales</taxon>
        <taxon>Marinifilaceae</taxon>
        <taxon>Ancylomarina</taxon>
    </lineage>
</organism>
<comment type="caution">
    <text evidence="3">The sequence shown here is derived from an EMBL/GenBank/DDBJ whole genome shotgun (WGS) entry which is preliminary data.</text>
</comment>
<dbReference type="Proteomes" id="UP000282985">
    <property type="component" value="Unassembled WGS sequence"/>
</dbReference>
<proteinExistence type="inferred from homology"/>
<reference evidence="3 4" key="1">
    <citation type="submission" date="2018-11" db="EMBL/GenBank/DDBJ databases">
        <title>Parancylomarina longa gen. nov., sp. nov., isolated from sediments of southern Okinawa.</title>
        <authorList>
            <person name="Fu T."/>
        </authorList>
    </citation>
    <scope>NUCLEOTIDE SEQUENCE [LARGE SCALE GENOMIC DNA]</scope>
    <source>
        <strain evidence="3 4">T3-2 S1-C</strain>
    </source>
</reference>
<keyword evidence="2" id="KW-0732">Signal</keyword>
<evidence type="ECO:0000313" key="4">
    <source>
        <dbReference type="Proteomes" id="UP000282985"/>
    </source>
</evidence>
<dbReference type="Gene3D" id="2.60.40.10">
    <property type="entry name" value="Immunoglobulins"/>
    <property type="match status" value="1"/>
</dbReference>
<sequence length="587" mass="67584">MKNSLKYLLLIVSIFIACQKSEDNPAESPIPVNSENIVVSIETDKASYSPNDEVEFVMDKEISSSAIIRYRHLNETIEEVTYQGKSWKWKAPSKDFTGYMVDLYEMIDEQEVIYGSVAVDVSSDWTRFPRYGFLSKFDSDVSAEDIKTTLDLLTRYHINGLQYYDWHNKHHKPLKMDGNTPAATWQDIARRDVSFNTVKDYIQEAKSRNISSMSYNLLYGAWEDCELDGVAKEWMVYNDDNHQNINRHELDHNWALSDILVVNPANENWQDYIMAQTENIYQFLDFDGWHLDQLGDRGNVYDYQGNSIDLKQGYYSFLTGLRQNFPDKRMVLNAVNQFGQAQILSTEVDFAYTEVWFPNEKYNDLAQIILDNNALCDNTKKTVLAAYMNYDLANGTGYFNTPAVLYTDAVIFAFGGSHLELGEHMLGKEYFPNNNLLMRSDLKTSLIANYDFMVAYENLLRDGGTFNSPQISSTDGKLDLNAWPPQYNKVAVVGKKIGNRQIIHLLNFANVTSLDWRDNSGTQTFPQPEEKCNLEISVDKKVSKLWFASPDTQFGTASNIEFIQNDNKIAFQLPSLKYWDMLVLEYE</sequence>
<evidence type="ECO:0000256" key="2">
    <source>
        <dbReference type="ARBA" id="ARBA00022729"/>
    </source>
</evidence>
<evidence type="ECO:0000313" key="3">
    <source>
        <dbReference type="EMBL" id="RUT79015.1"/>
    </source>
</evidence>
<dbReference type="InterPro" id="IPR013783">
    <property type="entry name" value="Ig-like_fold"/>
</dbReference>
<dbReference type="EMBL" id="RJJX01000005">
    <property type="protein sequence ID" value="RUT79015.1"/>
    <property type="molecule type" value="Genomic_DNA"/>
</dbReference>
<keyword evidence="3" id="KW-0808">Transferase</keyword>
<keyword evidence="4" id="KW-1185">Reference proteome</keyword>
<accession>A0A434AWX0</accession>
<dbReference type="InterPro" id="IPR025092">
    <property type="entry name" value="Glyco_hydro_66"/>
</dbReference>
<dbReference type="GO" id="GO:0016740">
    <property type="term" value="F:transferase activity"/>
    <property type="evidence" value="ECO:0007669"/>
    <property type="project" value="UniProtKB-KW"/>
</dbReference>
<dbReference type="Pfam" id="PF13199">
    <property type="entry name" value="Glyco_hydro_66"/>
    <property type="match status" value="1"/>
</dbReference>
<dbReference type="RefSeq" id="WP_127343069.1">
    <property type="nucleotide sequence ID" value="NZ_RJJX01000005.1"/>
</dbReference>
<protein>
    <submittedName>
        <fullName evidence="3">Cycloisomaltooligosaccharide glucanotransferase</fullName>
    </submittedName>
</protein>
<dbReference type="Gene3D" id="2.60.40.1180">
    <property type="entry name" value="Golgi alpha-mannosidase II"/>
    <property type="match status" value="1"/>
</dbReference>
<gene>
    <name evidence="3" type="ORF">DLK05_05925</name>
</gene>
<dbReference type="OrthoDB" id="9778932at2"/>
<dbReference type="InterPro" id="IPR013780">
    <property type="entry name" value="Glyco_hydro_b"/>
</dbReference>